<evidence type="ECO:0000256" key="3">
    <source>
        <dbReference type="ARBA" id="ARBA00022723"/>
    </source>
</evidence>
<dbReference type="SMART" id="SM00156">
    <property type="entry name" value="PP2Ac"/>
    <property type="match status" value="1"/>
</dbReference>
<dbReference type="Pfam" id="PF00149">
    <property type="entry name" value="Metallophos"/>
    <property type="match status" value="1"/>
</dbReference>
<dbReference type="Gene3D" id="3.60.21.10">
    <property type="match status" value="1"/>
</dbReference>
<reference evidence="7 9" key="1">
    <citation type="journal article" date="2012" name="Nature">
        <title>Algal genomes reveal evolutionary mosaicism and the fate of nucleomorphs.</title>
        <authorList>
            <consortium name="DOE Joint Genome Institute"/>
            <person name="Curtis B.A."/>
            <person name="Tanifuji G."/>
            <person name="Burki F."/>
            <person name="Gruber A."/>
            <person name="Irimia M."/>
            <person name="Maruyama S."/>
            <person name="Arias M.C."/>
            <person name="Ball S.G."/>
            <person name="Gile G.H."/>
            <person name="Hirakawa Y."/>
            <person name="Hopkins J.F."/>
            <person name="Kuo A."/>
            <person name="Rensing S.A."/>
            <person name="Schmutz J."/>
            <person name="Symeonidi A."/>
            <person name="Elias M."/>
            <person name="Eveleigh R.J."/>
            <person name="Herman E.K."/>
            <person name="Klute M.J."/>
            <person name="Nakayama T."/>
            <person name="Obornik M."/>
            <person name="Reyes-Prieto A."/>
            <person name="Armbrust E.V."/>
            <person name="Aves S.J."/>
            <person name="Beiko R.G."/>
            <person name="Coutinho P."/>
            <person name="Dacks J.B."/>
            <person name="Durnford D.G."/>
            <person name="Fast N.M."/>
            <person name="Green B.R."/>
            <person name="Grisdale C.J."/>
            <person name="Hempel F."/>
            <person name="Henrissat B."/>
            <person name="Hoppner M.P."/>
            <person name="Ishida K."/>
            <person name="Kim E."/>
            <person name="Koreny L."/>
            <person name="Kroth P.G."/>
            <person name="Liu Y."/>
            <person name="Malik S.B."/>
            <person name="Maier U.G."/>
            <person name="McRose D."/>
            <person name="Mock T."/>
            <person name="Neilson J.A."/>
            <person name="Onodera N.T."/>
            <person name="Poole A.M."/>
            <person name="Pritham E.J."/>
            <person name="Richards T.A."/>
            <person name="Rocap G."/>
            <person name="Roy S.W."/>
            <person name="Sarai C."/>
            <person name="Schaack S."/>
            <person name="Shirato S."/>
            <person name="Slamovits C.H."/>
            <person name="Spencer D.F."/>
            <person name="Suzuki S."/>
            <person name="Worden A.Z."/>
            <person name="Zauner S."/>
            <person name="Barry K."/>
            <person name="Bell C."/>
            <person name="Bharti A.K."/>
            <person name="Crow J.A."/>
            <person name="Grimwood J."/>
            <person name="Kramer R."/>
            <person name="Lindquist E."/>
            <person name="Lucas S."/>
            <person name="Salamov A."/>
            <person name="McFadden G.I."/>
            <person name="Lane C.E."/>
            <person name="Keeling P.J."/>
            <person name="Gray M.W."/>
            <person name="Grigoriev I.V."/>
            <person name="Archibald J.M."/>
        </authorList>
    </citation>
    <scope>NUCLEOTIDE SEQUENCE</scope>
    <source>
        <strain evidence="7 9">CCMP2712</strain>
    </source>
</reference>
<feature type="domain" description="EF-hand" evidence="6">
    <location>
        <begin position="376"/>
        <end position="411"/>
    </location>
</feature>
<dbReference type="InterPro" id="IPR029052">
    <property type="entry name" value="Metallo-depent_PP-like"/>
</dbReference>
<gene>
    <name evidence="7" type="ORF">GUITHDRAFT_86901</name>
</gene>
<comment type="similarity">
    <text evidence="2 5">Belongs to the PPP phosphatase family.</text>
</comment>
<comment type="cofactor">
    <cofactor evidence="1">
        <name>Mn(2+)</name>
        <dbReference type="ChEBI" id="CHEBI:29035"/>
    </cofactor>
</comment>
<evidence type="ECO:0000313" key="7">
    <source>
        <dbReference type="EMBL" id="EKX45768.1"/>
    </source>
</evidence>
<dbReference type="KEGG" id="gtt:GUITHDRAFT_86901"/>
<dbReference type="STRING" id="905079.L1JB71"/>
<dbReference type="PROSITE" id="PS00125">
    <property type="entry name" value="SER_THR_PHOSPHATASE"/>
    <property type="match status" value="1"/>
</dbReference>
<dbReference type="OMA" id="WCEALES"/>
<dbReference type="EMBL" id="JH992997">
    <property type="protein sequence ID" value="EKX45768.1"/>
    <property type="molecule type" value="Genomic_DNA"/>
</dbReference>
<keyword evidence="5" id="KW-0378">Hydrolase</keyword>
<evidence type="ECO:0000256" key="5">
    <source>
        <dbReference type="RuleBase" id="RU004273"/>
    </source>
</evidence>
<keyword evidence="9" id="KW-1185">Reference proteome</keyword>
<dbReference type="Proteomes" id="UP000011087">
    <property type="component" value="Unassembled WGS sequence"/>
</dbReference>
<dbReference type="InterPro" id="IPR051134">
    <property type="entry name" value="PPP_phosphatase"/>
</dbReference>
<dbReference type="PANTHER" id="PTHR45668:SF5">
    <property type="entry name" value="SERINE_THREONINE-PROTEIN PHOSPHATASE 5"/>
    <property type="match status" value="1"/>
</dbReference>
<protein>
    <recommendedName>
        <fullName evidence="5">Serine/threonine-protein phosphatase</fullName>
        <ecNumber evidence="5">3.1.3.16</ecNumber>
    </recommendedName>
</protein>
<dbReference type="GO" id="GO:0004722">
    <property type="term" value="F:protein serine/threonine phosphatase activity"/>
    <property type="evidence" value="ECO:0007669"/>
    <property type="project" value="UniProtKB-EC"/>
</dbReference>
<sequence length="463" mass="52164">MQRVTVVGDLHGSLADLSRIFELVGWPGPGNTFVFNGDFVDRGDRGVEIIAALFALKVVHPKNIILNRGNHEDTKICKLYGFFDEIVCKYGCRALYEKVCDVFTYLPLGCVIGNEAFVVHAGVPRTMVNIDQINCIPRRKYWIASKHVILLKRWQDLLWSDPVDPSIDQTAKDFEATPNYFRGAGIRYGPGVVREFLKKNKLKTLVRSHQCVGKGWDEIHCGQDVSIWTVFSASNYDGVGNTASVLVFNGDGKGVPRVVTFSAANSVIRCLGFKSRQKLVDLICMNKEALRRELLSVAKKRKDIREGEWSQVLRRVLKLNIDLRHLRGELVGVPSDGSKMVNVESFLERYKMQVILPDGICFSLPEEDALAQYLLPKAHEVASVFYLLDKNLDGKLTLEEANAGLQLAKKKLASSYMWQGNFEMNAHEIFESCFAAGSAFLEVVQFCRGWCQVFLQPDLNYQL</sequence>
<dbReference type="GeneID" id="17302531"/>
<evidence type="ECO:0000313" key="9">
    <source>
        <dbReference type="Proteomes" id="UP000011087"/>
    </source>
</evidence>
<accession>L1JB71</accession>
<dbReference type="PROSITE" id="PS50222">
    <property type="entry name" value="EF_HAND_2"/>
    <property type="match status" value="1"/>
</dbReference>
<dbReference type="eggNOG" id="KOG0377">
    <property type="taxonomic scope" value="Eukaryota"/>
</dbReference>
<evidence type="ECO:0000256" key="2">
    <source>
        <dbReference type="ARBA" id="ARBA00008294"/>
    </source>
</evidence>
<dbReference type="HOGENOM" id="CLU_591160_0_0_1"/>
<dbReference type="AlphaFoldDB" id="L1JB71"/>
<dbReference type="GO" id="GO:0005509">
    <property type="term" value="F:calcium ion binding"/>
    <property type="evidence" value="ECO:0007669"/>
    <property type="project" value="InterPro"/>
</dbReference>
<reference evidence="9" key="2">
    <citation type="submission" date="2012-11" db="EMBL/GenBank/DDBJ databases">
        <authorList>
            <person name="Kuo A."/>
            <person name="Curtis B.A."/>
            <person name="Tanifuji G."/>
            <person name="Burki F."/>
            <person name="Gruber A."/>
            <person name="Irimia M."/>
            <person name="Maruyama S."/>
            <person name="Arias M.C."/>
            <person name="Ball S.G."/>
            <person name="Gile G.H."/>
            <person name="Hirakawa Y."/>
            <person name="Hopkins J.F."/>
            <person name="Rensing S.A."/>
            <person name="Schmutz J."/>
            <person name="Symeonidi A."/>
            <person name="Elias M."/>
            <person name="Eveleigh R.J."/>
            <person name="Herman E.K."/>
            <person name="Klute M.J."/>
            <person name="Nakayama T."/>
            <person name="Obornik M."/>
            <person name="Reyes-Prieto A."/>
            <person name="Armbrust E.V."/>
            <person name="Aves S.J."/>
            <person name="Beiko R.G."/>
            <person name="Coutinho P."/>
            <person name="Dacks J.B."/>
            <person name="Durnford D.G."/>
            <person name="Fast N.M."/>
            <person name="Green B.R."/>
            <person name="Grisdale C."/>
            <person name="Hempe F."/>
            <person name="Henrissat B."/>
            <person name="Hoppner M.P."/>
            <person name="Ishida K.-I."/>
            <person name="Kim E."/>
            <person name="Koreny L."/>
            <person name="Kroth P.G."/>
            <person name="Liu Y."/>
            <person name="Malik S.-B."/>
            <person name="Maier U.G."/>
            <person name="McRose D."/>
            <person name="Mock T."/>
            <person name="Neilson J.A."/>
            <person name="Onodera N.T."/>
            <person name="Poole A.M."/>
            <person name="Pritham E.J."/>
            <person name="Richards T.A."/>
            <person name="Rocap G."/>
            <person name="Roy S.W."/>
            <person name="Sarai C."/>
            <person name="Schaack S."/>
            <person name="Shirato S."/>
            <person name="Slamovits C.H."/>
            <person name="Spencer D.F."/>
            <person name="Suzuki S."/>
            <person name="Worden A.Z."/>
            <person name="Zauner S."/>
            <person name="Barry K."/>
            <person name="Bell C."/>
            <person name="Bharti A.K."/>
            <person name="Crow J.A."/>
            <person name="Grimwood J."/>
            <person name="Kramer R."/>
            <person name="Lindquist E."/>
            <person name="Lucas S."/>
            <person name="Salamov A."/>
            <person name="McFadden G.I."/>
            <person name="Lane C.E."/>
            <person name="Keeling P.J."/>
            <person name="Gray M.W."/>
            <person name="Grigoriev I.V."/>
            <person name="Archibald J.M."/>
        </authorList>
    </citation>
    <scope>NUCLEOTIDE SEQUENCE</scope>
    <source>
        <strain evidence="9">CCMP2712</strain>
    </source>
</reference>
<dbReference type="OrthoDB" id="442428at2759"/>
<dbReference type="RefSeq" id="XP_005832748.1">
    <property type="nucleotide sequence ID" value="XM_005832691.1"/>
</dbReference>
<name>L1JB71_GUITC</name>
<evidence type="ECO:0000259" key="6">
    <source>
        <dbReference type="PROSITE" id="PS50222"/>
    </source>
</evidence>
<dbReference type="InterPro" id="IPR004843">
    <property type="entry name" value="Calcineurin-like_PHP"/>
</dbReference>
<organism evidence="7">
    <name type="scientific">Guillardia theta (strain CCMP2712)</name>
    <name type="common">Cryptophyte</name>
    <dbReference type="NCBI Taxonomy" id="905079"/>
    <lineage>
        <taxon>Eukaryota</taxon>
        <taxon>Cryptophyceae</taxon>
        <taxon>Pyrenomonadales</taxon>
        <taxon>Geminigeraceae</taxon>
        <taxon>Guillardia</taxon>
    </lineage>
</organism>
<comment type="catalytic activity">
    <reaction evidence="5">
        <text>O-phospho-L-threonyl-[protein] + H2O = L-threonyl-[protein] + phosphate</text>
        <dbReference type="Rhea" id="RHEA:47004"/>
        <dbReference type="Rhea" id="RHEA-COMP:11060"/>
        <dbReference type="Rhea" id="RHEA-COMP:11605"/>
        <dbReference type="ChEBI" id="CHEBI:15377"/>
        <dbReference type="ChEBI" id="CHEBI:30013"/>
        <dbReference type="ChEBI" id="CHEBI:43474"/>
        <dbReference type="ChEBI" id="CHEBI:61977"/>
        <dbReference type="EC" id="3.1.3.16"/>
    </reaction>
</comment>
<dbReference type="EC" id="3.1.3.16" evidence="5"/>
<dbReference type="InterPro" id="IPR006186">
    <property type="entry name" value="Ser/Thr-sp_prot-phosphatase"/>
</dbReference>
<dbReference type="PRINTS" id="PR00114">
    <property type="entry name" value="STPHPHTASE"/>
</dbReference>
<evidence type="ECO:0000256" key="1">
    <source>
        <dbReference type="ARBA" id="ARBA00001936"/>
    </source>
</evidence>
<dbReference type="EnsemblProtists" id="EKX45768">
    <property type="protein sequence ID" value="EKX45768"/>
    <property type="gene ID" value="GUITHDRAFT_86901"/>
</dbReference>
<dbReference type="InterPro" id="IPR002048">
    <property type="entry name" value="EF_hand_dom"/>
</dbReference>
<reference evidence="8" key="3">
    <citation type="submission" date="2016-03" db="UniProtKB">
        <authorList>
            <consortium name="EnsemblProtists"/>
        </authorList>
    </citation>
    <scope>IDENTIFICATION</scope>
</reference>
<evidence type="ECO:0000313" key="8">
    <source>
        <dbReference type="EnsemblProtists" id="EKX45768"/>
    </source>
</evidence>
<dbReference type="SUPFAM" id="SSF56300">
    <property type="entry name" value="Metallo-dependent phosphatases"/>
    <property type="match status" value="1"/>
</dbReference>
<evidence type="ECO:0000256" key="4">
    <source>
        <dbReference type="ARBA" id="ARBA00023211"/>
    </source>
</evidence>
<keyword evidence="4" id="KW-0464">Manganese</keyword>
<dbReference type="PaxDb" id="55529-EKX45768"/>
<keyword evidence="3" id="KW-0479">Metal-binding</keyword>
<dbReference type="PANTHER" id="PTHR45668">
    <property type="entry name" value="SERINE/THREONINE-PROTEIN PHOSPHATASE 5-RELATED"/>
    <property type="match status" value="1"/>
</dbReference>
<proteinExistence type="inferred from homology"/>